<protein>
    <recommendedName>
        <fullName evidence="3">Phage capsid protein</fullName>
    </recommendedName>
</protein>
<comment type="caution">
    <text evidence="1">The sequence shown here is derived from an EMBL/GenBank/DDBJ whole genome shotgun (WGS) entry which is preliminary data.</text>
</comment>
<name>A0ABR5C9V7_9STAP</name>
<sequence length="287" mass="31244">MASLDKFKEKSVDFTYRFEKSLKDFQQAIGVSNLMPVTEGMTIKLYNGMDVELADGDVAEGDLIPLSKVTPKVEETKEIKLKKYRKATSGEAIQKYGLDQAIDKTDAALVKEIQKNVRKELFTLIQSGSAQTNLNPANGLQGALATAWGSLQTVFEDDAIKTVVFANPNDIAQAIADKKMTLESAFGLQYYTDLTGTIVFSTTQVEKGTIYATAAENLVIAYIPAGTSELGRSFALTSDNTGFLGMTHFLHHETLTHQTLLVSGVLMFPERLDGVVKISLAKAEASV</sequence>
<evidence type="ECO:0000313" key="1">
    <source>
        <dbReference type="EMBL" id="KIX91480.1"/>
    </source>
</evidence>
<dbReference type="Proteomes" id="UP000032366">
    <property type="component" value="Unassembled WGS sequence"/>
</dbReference>
<reference evidence="1 2" key="1">
    <citation type="submission" date="2015-01" db="EMBL/GenBank/DDBJ databases">
        <authorList>
            <person name="Guo J."/>
        </authorList>
    </citation>
    <scope>NUCLEOTIDE SEQUENCE [LARGE SCALE GENOMIC DNA]</scope>
    <source>
        <strain evidence="1 2">DSM 22147</strain>
    </source>
</reference>
<gene>
    <name evidence="1" type="ORF">TP70_02330</name>
</gene>
<keyword evidence="2" id="KW-1185">Reference proteome</keyword>
<organism evidence="1 2">
    <name type="scientific">Staphylococcus microti</name>
    <dbReference type="NCBI Taxonomy" id="569857"/>
    <lineage>
        <taxon>Bacteria</taxon>
        <taxon>Bacillati</taxon>
        <taxon>Bacillota</taxon>
        <taxon>Bacilli</taxon>
        <taxon>Bacillales</taxon>
        <taxon>Staphylococcaceae</taxon>
        <taxon>Staphylococcus</taxon>
    </lineage>
</organism>
<dbReference type="EMBL" id="JXWY01000013">
    <property type="protein sequence ID" value="KIX91480.1"/>
    <property type="molecule type" value="Genomic_DNA"/>
</dbReference>
<accession>A0ABR5C9V7</accession>
<evidence type="ECO:0000313" key="2">
    <source>
        <dbReference type="Proteomes" id="UP000032366"/>
    </source>
</evidence>
<proteinExistence type="predicted"/>
<evidence type="ECO:0008006" key="3">
    <source>
        <dbReference type="Google" id="ProtNLM"/>
    </source>
</evidence>